<keyword evidence="3 7" id="KW-0378">Hydrolase</keyword>
<evidence type="ECO:0000256" key="4">
    <source>
        <dbReference type="ARBA" id="ARBA00022807"/>
    </source>
</evidence>
<dbReference type="InterPro" id="IPR051202">
    <property type="entry name" value="Peptidase_C40"/>
</dbReference>
<organism evidence="7 8">
    <name type="scientific">Comamonas odontotermitis</name>
    <dbReference type="NCBI Taxonomy" id="379895"/>
    <lineage>
        <taxon>Bacteria</taxon>
        <taxon>Pseudomonadati</taxon>
        <taxon>Pseudomonadota</taxon>
        <taxon>Betaproteobacteria</taxon>
        <taxon>Burkholderiales</taxon>
        <taxon>Comamonadaceae</taxon>
        <taxon>Comamonas</taxon>
    </lineage>
</organism>
<evidence type="ECO:0000313" key="8">
    <source>
        <dbReference type="Proteomes" id="UP000562492"/>
    </source>
</evidence>
<evidence type="ECO:0000256" key="5">
    <source>
        <dbReference type="SAM" id="MobiDB-lite"/>
    </source>
</evidence>
<keyword evidence="8" id="KW-1185">Reference proteome</keyword>
<evidence type="ECO:0000256" key="2">
    <source>
        <dbReference type="ARBA" id="ARBA00022670"/>
    </source>
</evidence>
<comment type="caution">
    <text evidence="7">The sequence shown here is derived from an EMBL/GenBank/DDBJ whole genome shotgun (WGS) entry which is preliminary data.</text>
</comment>
<dbReference type="SUPFAM" id="SSF54001">
    <property type="entry name" value="Cysteine proteinases"/>
    <property type="match status" value="1"/>
</dbReference>
<dbReference type="Pfam" id="PF00877">
    <property type="entry name" value="NLPC_P60"/>
    <property type="match status" value="1"/>
</dbReference>
<sequence>MIKMHLVTAYHGLKPKDEPSREPAAMRRRMLLLGVPAAALLAGCASKPTSNGSHASADPTRRRPAGSADGGVVPINLGLSGELRDTLYARVMMVVNTPYTYGGNTPEGGFDCSGLIQYAMAGITTRKLPRTTSQWAGVSAPIERSDLQRGDFVFFNTLGGRYSHMGIYAGNNQFVHAPSSGGVVRTVSLANPYFAKRFTEARTVFSV</sequence>
<evidence type="ECO:0000256" key="1">
    <source>
        <dbReference type="ARBA" id="ARBA00007074"/>
    </source>
</evidence>
<dbReference type="InterPro" id="IPR038765">
    <property type="entry name" value="Papain-like_cys_pep_sf"/>
</dbReference>
<comment type="similarity">
    <text evidence="1">Belongs to the peptidase C40 family.</text>
</comment>
<feature type="region of interest" description="Disordered" evidence="5">
    <location>
        <begin position="46"/>
        <end position="71"/>
    </location>
</feature>
<keyword evidence="2" id="KW-0645">Protease</keyword>
<keyword evidence="4" id="KW-0788">Thiol protease</keyword>
<dbReference type="PROSITE" id="PS51935">
    <property type="entry name" value="NLPC_P60"/>
    <property type="match status" value="1"/>
</dbReference>
<dbReference type="PANTHER" id="PTHR47053">
    <property type="entry name" value="MUREIN DD-ENDOPEPTIDASE MEPH-RELATED"/>
    <property type="match status" value="1"/>
</dbReference>
<dbReference type="EMBL" id="JACHKZ010000005">
    <property type="protein sequence ID" value="MBB6577097.1"/>
    <property type="molecule type" value="Genomic_DNA"/>
</dbReference>
<accession>A0ABR6RD71</accession>
<dbReference type="Gene3D" id="3.90.1720.10">
    <property type="entry name" value="endopeptidase domain like (from Nostoc punctiforme)"/>
    <property type="match status" value="1"/>
</dbReference>
<dbReference type="Proteomes" id="UP000562492">
    <property type="component" value="Unassembled WGS sequence"/>
</dbReference>
<evidence type="ECO:0000256" key="3">
    <source>
        <dbReference type="ARBA" id="ARBA00022801"/>
    </source>
</evidence>
<evidence type="ECO:0000313" key="7">
    <source>
        <dbReference type="EMBL" id="MBB6577097.1"/>
    </source>
</evidence>
<feature type="domain" description="NlpC/P60" evidence="6">
    <location>
        <begin position="81"/>
        <end position="205"/>
    </location>
</feature>
<proteinExistence type="inferred from homology"/>
<protein>
    <submittedName>
        <fullName evidence="7">Cell wall-associated NlpC family hydrolase</fullName>
    </submittedName>
</protein>
<evidence type="ECO:0000259" key="6">
    <source>
        <dbReference type="PROSITE" id="PS51935"/>
    </source>
</evidence>
<dbReference type="PANTHER" id="PTHR47053:SF1">
    <property type="entry name" value="MUREIN DD-ENDOPEPTIDASE MEPH-RELATED"/>
    <property type="match status" value="1"/>
</dbReference>
<gene>
    <name evidence="7" type="ORF">HNP33_001148</name>
</gene>
<name>A0ABR6RD71_9BURK</name>
<dbReference type="InterPro" id="IPR000064">
    <property type="entry name" value="NLP_P60_dom"/>
</dbReference>
<reference evidence="7 8" key="1">
    <citation type="submission" date="2020-08" db="EMBL/GenBank/DDBJ databases">
        <title>Functional genomics of gut bacteria from endangered species of beetles.</title>
        <authorList>
            <person name="Carlos-Shanley C."/>
        </authorList>
    </citation>
    <scope>NUCLEOTIDE SEQUENCE [LARGE SCALE GENOMIC DNA]</scope>
    <source>
        <strain evidence="7 8">S00124</strain>
    </source>
</reference>
<dbReference type="GO" id="GO:0016787">
    <property type="term" value="F:hydrolase activity"/>
    <property type="evidence" value="ECO:0007669"/>
    <property type="project" value="UniProtKB-KW"/>
</dbReference>